<sequence>MAIKRNDFELHLFEHHGDASPGSTTFIWTIEAHDLHAELIAKTITTVAPALSRCHGAINCKCTIHSGTELDFASDVNRKIVVGSPCSTAVFA</sequence>
<reference evidence="2 3" key="1">
    <citation type="submission" date="2021-04" db="EMBL/GenBank/DDBJ databases">
        <title>The complete genome sequence of Neokomagataea sp. TBRC 2177.</title>
        <authorList>
            <person name="Charoenyingcharoen P."/>
            <person name="Yukphan P."/>
        </authorList>
    </citation>
    <scope>NUCLEOTIDE SEQUENCE [LARGE SCALE GENOMIC DNA]</scope>
    <source>
        <strain evidence="2 3">TBRC 2177</strain>
    </source>
</reference>
<dbReference type="Proteomes" id="UP000677812">
    <property type="component" value="Unassembled WGS sequence"/>
</dbReference>
<comment type="caution">
    <text evidence="2">The sequence shown here is derived from an EMBL/GenBank/DDBJ whole genome shotgun (WGS) entry which is preliminary data.</text>
</comment>
<dbReference type="EMBL" id="JAGRQH010000016">
    <property type="protein sequence ID" value="MBR0560721.1"/>
    <property type="molecule type" value="Genomic_DNA"/>
</dbReference>
<protein>
    <submittedName>
        <fullName evidence="2">Uncharacterized protein</fullName>
    </submittedName>
</protein>
<keyword evidence="1" id="KW-0046">Antibiotic resistance</keyword>
<evidence type="ECO:0000313" key="3">
    <source>
        <dbReference type="Proteomes" id="UP000677812"/>
    </source>
</evidence>
<name>A0ABS5EA03_9PROT</name>
<proteinExistence type="predicted"/>
<dbReference type="InterPro" id="IPR000335">
    <property type="entry name" value="Bleomycin-R"/>
</dbReference>
<gene>
    <name evidence="2" type="ORF">KB213_11750</name>
</gene>
<keyword evidence="3" id="KW-1185">Reference proteome</keyword>
<dbReference type="Pfam" id="PF19581">
    <property type="entry name" value="Glyoxalase_7"/>
    <property type="match status" value="1"/>
</dbReference>
<evidence type="ECO:0000313" key="2">
    <source>
        <dbReference type="EMBL" id="MBR0560721.1"/>
    </source>
</evidence>
<accession>A0ABS5EA03</accession>
<evidence type="ECO:0000256" key="1">
    <source>
        <dbReference type="ARBA" id="ARBA00023251"/>
    </source>
</evidence>
<organism evidence="2 3">
    <name type="scientific">Neokomagataea anthophila</name>
    <dbReference type="NCBI Taxonomy" id="2826925"/>
    <lineage>
        <taxon>Bacteria</taxon>
        <taxon>Pseudomonadati</taxon>
        <taxon>Pseudomonadota</taxon>
        <taxon>Alphaproteobacteria</taxon>
        <taxon>Acetobacterales</taxon>
        <taxon>Acetobacteraceae</taxon>
        <taxon>Neokomagataea</taxon>
    </lineage>
</organism>